<dbReference type="EC" id="2.1.1.-" evidence="8"/>
<feature type="domain" description="DNA methylase N-4/N-6" evidence="9">
    <location>
        <begin position="22"/>
        <end position="74"/>
    </location>
</feature>
<dbReference type="Pfam" id="PF01555">
    <property type="entry name" value="N6_N4_Mtase"/>
    <property type="match status" value="2"/>
</dbReference>
<dbReference type="GO" id="GO:0009007">
    <property type="term" value="F:site-specific DNA-methyltransferase (adenine-specific) activity"/>
    <property type="evidence" value="ECO:0007669"/>
    <property type="project" value="TreeGrafter"/>
</dbReference>
<dbReference type="PROSITE" id="PS00093">
    <property type="entry name" value="N4_MTASE"/>
    <property type="match status" value="1"/>
</dbReference>
<gene>
    <name evidence="10" type="ORF">CBG49_01210</name>
</gene>
<keyword evidence="3" id="KW-0808">Transferase</keyword>
<dbReference type="RefSeq" id="WP_088593030.1">
    <property type="nucleotide sequence ID" value="NZ_CP022022.1"/>
</dbReference>
<protein>
    <recommendedName>
        <fullName evidence="8">Methyltransferase</fullName>
        <ecNumber evidence="8">2.1.1.-</ecNumber>
    </recommendedName>
</protein>
<accession>A0A1Z4BKM2</accession>
<dbReference type="PANTHER" id="PTHR13370:SF3">
    <property type="entry name" value="TRNA (GUANINE(10)-N2)-METHYLTRANSFERASE HOMOLOG"/>
    <property type="match status" value="1"/>
</dbReference>
<feature type="domain" description="DNA methylase N-4/N-6" evidence="9">
    <location>
        <begin position="235"/>
        <end position="346"/>
    </location>
</feature>
<keyword evidence="4" id="KW-0949">S-adenosyl-L-methionine</keyword>
<dbReference type="SUPFAM" id="SSF53335">
    <property type="entry name" value="S-adenosyl-L-methionine-dependent methyltransferases"/>
    <property type="match status" value="2"/>
</dbReference>
<evidence type="ECO:0000313" key="11">
    <source>
        <dbReference type="Proteomes" id="UP000197007"/>
    </source>
</evidence>
<evidence type="ECO:0000256" key="1">
    <source>
        <dbReference type="ARBA" id="ARBA00010203"/>
    </source>
</evidence>
<evidence type="ECO:0000313" key="10">
    <source>
        <dbReference type="EMBL" id="ASF41815.1"/>
    </source>
</evidence>
<dbReference type="GO" id="GO:0015667">
    <property type="term" value="F:site-specific DNA-methyltransferase (cytosine-N4-specific) activity"/>
    <property type="evidence" value="ECO:0007669"/>
    <property type="project" value="UniProtKB-EC"/>
</dbReference>
<dbReference type="REBASE" id="209026">
    <property type="entry name" value="M1.CspOS43ORF1210P"/>
</dbReference>
<keyword evidence="11" id="KW-1185">Reference proteome</keyword>
<evidence type="ECO:0000256" key="3">
    <source>
        <dbReference type="ARBA" id="ARBA00022679"/>
    </source>
</evidence>
<dbReference type="KEGG" id="capn:CBG49_01210"/>
<name>A0A1Z4BKM2_9FLAO</name>
<dbReference type="GO" id="GO:0008170">
    <property type="term" value="F:N-methyltransferase activity"/>
    <property type="evidence" value="ECO:0007669"/>
    <property type="project" value="InterPro"/>
</dbReference>
<dbReference type="PRINTS" id="PR00508">
    <property type="entry name" value="S21N4MTFRASE"/>
</dbReference>
<dbReference type="GO" id="GO:0005737">
    <property type="term" value="C:cytoplasm"/>
    <property type="evidence" value="ECO:0007669"/>
    <property type="project" value="TreeGrafter"/>
</dbReference>
<dbReference type="InterPro" id="IPR002941">
    <property type="entry name" value="DNA_methylase_N4/N6"/>
</dbReference>
<organism evidence="10 11">
    <name type="scientific">Capnocytophaga endodontalis</name>
    <dbReference type="NCBI Taxonomy" id="2708117"/>
    <lineage>
        <taxon>Bacteria</taxon>
        <taxon>Pseudomonadati</taxon>
        <taxon>Bacteroidota</taxon>
        <taxon>Flavobacteriia</taxon>
        <taxon>Flavobacteriales</taxon>
        <taxon>Flavobacteriaceae</taxon>
        <taxon>Capnocytophaga</taxon>
    </lineage>
</organism>
<dbReference type="AlphaFoldDB" id="A0A1Z4BKM2"/>
<keyword evidence="2" id="KW-0489">Methyltransferase</keyword>
<dbReference type="Proteomes" id="UP000197007">
    <property type="component" value="Chromosome"/>
</dbReference>
<evidence type="ECO:0000256" key="5">
    <source>
        <dbReference type="ARBA" id="ARBA00022747"/>
    </source>
</evidence>
<dbReference type="GO" id="GO:0003677">
    <property type="term" value="F:DNA binding"/>
    <property type="evidence" value="ECO:0007669"/>
    <property type="project" value="UniProtKB-KW"/>
</dbReference>
<evidence type="ECO:0000256" key="7">
    <source>
        <dbReference type="ARBA" id="ARBA00049120"/>
    </source>
</evidence>
<reference evidence="11" key="1">
    <citation type="submission" date="2017-06" db="EMBL/GenBank/DDBJ databases">
        <title>Complete genome sequence of Capnocytophaga sp. KCOM 1579 (=ChDC OS43) isolated from a human refractory periapical abscess lesion.</title>
        <authorList>
            <person name="Kook J.-K."/>
            <person name="Park S.-N."/>
            <person name="Lim Y.K."/>
            <person name="Roh H."/>
        </authorList>
    </citation>
    <scope>NUCLEOTIDE SEQUENCE [LARGE SCALE GENOMIC DNA]</scope>
    <source>
        <strain evidence="11">ChDC OS43</strain>
    </source>
</reference>
<evidence type="ECO:0000256" key="2">
    <source>
        <dbReference type="ARBA" id="ARBA00022603"/>
    </source>
</evidence>
<dbReference type="InterPro" id="IPR029063">
    <property type="entry name" value="SAM-dependent_MTases_sf"/>
</dbReference>
<evidence type="ECO:0000256" key="8">
    <source>
        <dbReference type="RuleBase" id="RU362026"/>
    </source>
</evidence>
<evidence type="ECO:0000259" key="9">
    <source>
        <dbReference type="Pfam" id="PF01555"/>
    </source>
</evidence>
<dbReference type="InterPro" id="IPR017985">
    <property type="entry name" value="MeTrfase_CN4_CS"/>
</dbReference>
<dbReference type="GO" id="GO:0009307">
    <property type="term" value="P:DNA restriction-modification system"/>
    <property type="evidence" value="ECO:0007669"/>
    <property type="project" value="UniProtKB-KW"/>
</dbReference>
<keyword evidence="5" id="KW-0680">Restriction system</keyword>
<dbReference type="GO" id="GO:0032259">
    <property type="term" value="P:methylation"/>
    <property type="evidence" value="ECO:0007669"/>
    <property type="project" value="UniProtKB-KW"/>
</dbReference>
<sequence length="374" mass="42995">MNFNIDFNFTNADTTYLTHSLHPYPAKFPPQLPHTIIKNFAPENATILDPFCGSGTTLVEARLLGYNAIGVDVNALSILLSKVKATPLTSQEQIQIKSFLETLSIENQNWKQTRPSSIVVKQIEGLDHWFQHNVAQELTHILNLIAQEENQNISDFLKIVLSSIIVRVSNQESDTRFAAKNKNIPDNFTFEAFLSKAQEYLVRITEYSNKVDDNNTLQLYNTDSRNLSMIDENSIDMIITSPPYANTYDYYLYHKFRKRWLDLDVKFAQYNEIGSRREYSSLKKPASQWTDDLVKCFKEMYRLLKPNALAFIVIGDSVIKKELIKIDEVISNFAPNLGFQISNIISSDLAKHSRIFNPSFAQKDKKEHLIILKK</sequence>
<evidence type="ECO:0000256" key="6">
    <source>
        <dbReference type="ARBA" id="ARBA00023125"/>
    </source>
</evidence>
<dbReference type="PANTHER" id="PTHR13370">
    <property type="entry name" value="RNA METHYLASE-RELATED"/>
    <property type="match status" value="1"/>
</dbReference>
<dbReference type="EMBL" id="CP022022">
    <property type="protein sequence ID" value="ASF41815.1"/>
    <property type="molecule type" value="Genomic_DNA"/>
</dbReference>
<comment type="catalytic activity">
    <reaction evidence="7">
        <text>a 2'-deoxycytidine in DNA + S-adenosyl-L-methionine = an N(4)-methyl-2'-deoxycytidine in DNA + S-adenosyl-L-homocysteine + H(+)</text>
        <dbReference type="Rhea" id="RHEA:16857"/>
        <dbReference type="Rhea" id="RHEA-COMP:11369"/>
        <dbReference type="Rhea" id="RHEA-COMP:13674"/>
        <dbReference type="ChEBI" id="CHEBI:15378"/>
        <dbReference type="ChEBI" id="CHEBI:57856"/>
        <dbReference type="ChEBI" id="CHEBI:59789"/>
        <dbReference type="ChEBI" id="CHEBI:85452"/>
        <dbReference type="ChEBI" id="CHEBI:137933"/>
        <dbReference type="EC" id="2.1.1.113"/>
    </reaction>
</comment>
<dbReference type="Gene3D" id="3.40.50.150">
    <property type="entry name" value="Vaccinia Virus protein VP39"/>
    <property type="match status" value="2"/>
</dbReference>
<proteinExistence type="inferred from homology"/>
<comment type="similarity">
    <text evidence="1">Belongs to the N(4)/N(6)-methyltransferase family. N(4) subfamily.</text>
</comment>
<evidence type="ECO:0000256" key="4">
    <source>
        <dbReference type="ARBA" id="ARBA00022691"/>
    </source>
</evidence>
<dbReference type="InterPro" id="IPR001091">
    <property type="entry name" value="RM_Methyltransferase"/>
</dbReference>
<keyword evidence="6" id="KW-0238">DNA-binding</keyword>